<dbReference type="GO" id="GO:0016491">
    <property type="term" value="F:oxidoreductase activity"/>
    <property type="evidence" value="ECO:0007669"/>
    <property type="project" value="UniProtKB-KW"/>
</dbReference>
<dbReference type="InterPro" id="IPR026992">
    <property type="entry name" value="DIOX_N"/>
</dbReference>
<dbReference type="GO" id="GO:0046872">
    <property type="term" value="F:metal ion binding"/>
    <property type="evidence" value="ECO:0007669"/>
    <property type="project" value="UniProtKB-KW"/>
</dbReference>
<dbReference type="InterPro" id="IPR044861">
    <property type="entry name" value="IPNS-like_FE2OG_OXY"/>
</dbReference>
<organism evidence="7 8">
    <name type="scientific">Plectosphaerella plurivora</name>
    <dbReference type="NCBI Taxonomy" id="936078"/>
    <lineage>
        <taxon>Eukaryota</taxon>
        <taxon>Fungi</taxon>
        <taxon>Dikarya</taxon>
        <taxon>Ascomycota</taxon>
        <taxon>Pezizomycotina</taxon>
        <taxon>Sordariomycetes</taxon>
        <taxon>Hypocreomycetidae</taxon>
        <taxon>Glomerellales</taxon>
        <taxon>Plectosphaerellaceae</taxon>
        <taxon>Plectosphaerella</taxon>
    </lineage>
</organism>
<evidence type="ECO:0000256" key="4">
    <source>
        <dbReference type="ARBA" id="ARBA00023004"/>
    </source>
</evidence>
<dbReference type="Gene3D" id="2.60.120.330">
    <property type="entry name" value="B-lactam Antibiotic, Isopenicillin N Synthase, Chain"/>
    <property type="match status" value="1"/>
</dbReference>
<comment type="caution">
    <text evidence="7">The sequence shown here is derived from an EMBL/GenBank/DDBJ whole genome shotgun (WGS) entry which is preliminary data.</text>
</comment>
<dbReference type="PROSITE" id="PS51471">
    <property type="entry name" value="FE2OG_OXY"/>
    <property type="match status" value="1"/>
</dbReference>
<dbReference type="PANTHER" id="PTHR10209:SF881">
    <property type="entry name" value="FI07970P-RELATED"/>
    <property type="match status" value="1"/>
</dbReference>
<evidence type="ECO:0000256" key="2">
    <source>
        <dbReference type="ARBA" id="ARBA00022723"/>
    </source>
</evidence>
<keyword evidence="8" id="KW-1185">Reference proteome</keyword>
<dbReference type="Pfam" id="PF14226">
    <property type="entry name" value="DIOX_N"/>
    <property type="match status" value="1"/>
</dbReference>
<dbReference type="InterPro" id="IPR005123">
    <property type="entry name" value="Oxoglu/Fe-dep_dioxygenase_dom"/>
</dbReference>
<evidence type="ECO:0000313" key="8">
    <source>
        <dbReference type="Proteomes" id="UP000770015"/>
    </source>
</evidence>
<evidence type="ECO:0000256" key="5">
    <source>
        <dbReference type="RuleBase" id="RU003682"/>
    </source>
</evidence>
<reference evidence="7" key="1">
    <citation type="journal article" date="2021" name="Nat. Commun.">
        <title>Genetic determinants of endophytism in the Arabidopsis root mycobiome.</title>
        <authorList>
            <person name="Mesny F."/>
            <person name="Miyauchi S."/>
            <person name="Thiergart T."/>
            <person name="Pickel B."/>
            <person name="Atanasova L."/>
            <person name="Karlsson M."/>
            <person name="Huettel B."/>
            <person name="Barry K.W."/>
            <person name="Haridas S."/>
            <person name="Chen C."/>
            <person name="Bauer D."/>
            <person name="Andreopoulos W."/>
            <person name="Pangilinan J."/>
            <person name="LaButti K."/>
            <person name="Riley R."/>
            <person name="Lipzen A."/>
            <person name="Clum A."/>
            <person name="Drula E."/>
            <person name="Henrissat B."/>
            <person name="Kohler A."/>
            <person name="Grigoriev I.V."/>
            <person name="Martin F.M."/>
            <person name="Hacquard S."/>
        </authorList>
    </citation>
    <scope>NUCLEOTIDE SEQUENCE</scope>
    <source>
        <strain evidence="7">MPI-SDFR-AT-0117</strain>
    </source>
</reference>
<comment type="similarity">
    <text evidence="1 5">Belongs to the iron/ascorbate-dependent oxidoreductase family.</text>
</comment>
<gene>
    <name evidence="7" type="ORF">F5X68DRAFT_157090</name>
</gene>
<proteinExistence type="inferred from homology"/>
<dbReference type="GO" id="GO:0044283">
    <property type="term" value="P:small molecule biosynthetic process"/>
    <property type="evidence" value="ECO:0007669"/>
    <property type="project" value="UniProtKB-ARBA"/>
</dbReference>
<keyword evidence="2 5" id="KW-0479">Metal-binding</keyword>
<keyword evidence="4 5" id="KW-0408">Iron</keyword>
<keyword evidence="3 5" id="KW-0560">Oxidoreductase</keyword>
<feature type="domain" description="Fe2OG dioxygenase" evidence="6">
    <location>
        <begin position="215"/>
        <end position="322"/>
    </location>
</feature>
<evidence type="ECO:0000256" key="1">
    <source>
        <dbReference type="ARBA" id="ARBA00008056"/>
    </source>
</evidence>
<evidence type="ECO:0000313" key="7">
    <source>
        <dbReference type="EMBL" id="KAH6677842.1"/>
    </source>
</evidence>
<sequence>MSSSTPRRTTLHLASGNGAITRSILDTPLRDALPSEIPIIDISGASSPDLATRTAVAARVREAATSSGFFYVSNHGIPEPLTTDARAAALAFFRRSPEDKMRAWAGNSRHFNGYKPPGSLRINKNESIDARETFSWAYDPAYDPGVADVAAIPPEAARFLRAEDFHWHETADVPELKTCMIAYWRSCLALARVLIRTFALSLDLPEHYFDSKFAYPDATLTLNYYPPMPPQEPSGDAQTQVSIGSHTDFQLFTMLWQDDAGGLQVLSREGQWLRAAPVPGTLVVNIADYMQRITNDLYVSTVHRAQNLSGRERVSMPFFFGFGLHETCAVVPSCVREGEEPKYEEIGCADWVRRRVGAMHKTEGAN</sequence>
<evidence type="ECO:0000256" key="3">
    <source>
        <dbReference type="ARBA" id="ARBA00023002"/>
    </source>
</evidence>
<protein>
    <recommendedName>
        <fullName evidence="6">Fe2OG dioxygenase domain-containing protein</fullName>
    </recommendedName>
</protein>
<dbReference type="SUPFAM" id="SSF51197">
    <property type="entry name" value="Clavaminate synthase-like"/>
    <property type="match status" value="1"/>
</dbReference>
<dbReference type="InterPro" id="IPR027443">
    <property type="entry name" value="IPNS-like_sf"/>
</dbReference>
<dbReference type="Pfam" id="PF03171">
    <property type="entry name" value="2OG-FeII_Oxy"/>
    <property type="match status" value="1"/>
</dbReference>
<dbReference type="PRINTS" id="PR00682">
    <property type="entry name" value="IPNSYNTHASE"/>
</dbReference>
<name>A0A9P9A7T9_9PEZI</name>
<dbReference type="Proteomes" id="UP000770015">
    <property type="component" value="Unassembled WGS sequence"/>
</dbReference>
<evidence type="ECO:0000259" key="6">
    <source>
        <dbReference type="PROSITE" id="PS51471"/>
    </source>
</evidence>
<accession>A0A9P9A7T9</accession>
<dbReference type="AlphaFoldDB" id="A0A9P9A7T9"/>
<dbReference type="EMBL" id="JAGSXJ010000022">
    <property type="protein sequence ID" value="KAH6677842.1"/>
    <property type="molecule type" value="Genomic_DNA"/>
</dbReference>
<dbReference type="PANTHER" id="PTHR10209">
    <property type="entry name" value="OXIDOREDUCTASE, 2OG-FE II OXYGENASE FAMILY PROTEIN"/>
    <property type="match status" value="1"/>
</dbReference>
<dbReference type="OrthoDB" id="288590at2759"/>